<dbReference type="FunFam" id="3.40.50.10140:FF:000007">
    <property type="entry name" value="Disease resistance protein (TIR-NBS-LRR class)"/>
    <property type="match status" value="1"/>
</dbReference>
<dbReference type="Gene3D" id="3.40.50.10140">
    <property type="entry name" value="Toll/interleukin-1 receptor homology (TIR) domain"/>
    <property type="match status" value="1"/>
</dbReference>
<evidence type="ECO:0000256" key="2">
    <source>
        <dbReference type="ARBA" id="ARBA00022737"/>
    </source>
</evidence>
<feature type="region of interest" description="Disordered" evidence="5">
    <location>
        <begin position="1"/>
        <end position="39"/>
    </location>
</feature>
<dbReference type="Proteomes" id="UP001164929">
    <property type="component" value="Chromosome 7"/>
</dbReference>
<dbReference type="EMBL" id="JAQIZT010000007">
    <property type="protein sequence ID" value="KAJ6991601.1"/>
    <property type="molecule type" value="Genomic_DNA"/>
</dbReference>
<evidence type="ECO:0000313" key="7">
    <source>
        <dbReference type="EMBL" id="KAJ6991601.1"/>
    </source>
</evidence>
<dbReference type="GO" id="GO:0043531">
    <property type="term" value="F:ADP binding"/>
    <property type="evidence" value="ECO:0007669"/>
    <property type="project" value="InterPro"/>
</dbReference>
<dbReference type="InterPro" id="IPR003593">
    <property type="entry name" value="AAA+_ATPase"/>
</dbReference>
<keyword evidence="8" id="KW-1185">Reference proteome</keyword>
<keyword evidence="3" id="KW-0611">Plant defense</keyword>
<dbReference type="InterPro" id="IPR002182">
    <property type="entry name" value="NB-ARC"/>
</dbReference>
<reference evidence="7" key="1">
    <citation type="journal article" date="2023" name="Mol. Ecol. Resour.">
        <title>Chromosome-level genome assembly of a triploid poplar Populus alba 'Berolinensis'.</title>
        <authorList>
            <person name="Chen S."/>
            <person name="Yu Y."/>
            <person name="Wang X."/>
            <person name="Wang S."/>
            <person name="Zhang T."/>
            <person name="Zhou Y."/>
            <person name="He R."/>
            <person name="Meng N."/>
            <person name="Wang Y."/>
            <person name="Liu W."/>
            <person name="Liu Z."/>
            <person name="Liu J."/>
            <person name="Guo Q."/>
            <person name="Huang H."/>
            <person name="Sederoff R.R."/>
            <person name="Wang G."/>
            <person name="Qu G."/>
            <person name="Chen S."/>
        </authorList>
    </citation>
    <scope>NUCLEOTIDE SEQUENCE</scope>
    <source>
        <strain evidence="7">SC-2020</strain>
    </source>
</reference>
<dbReference type="InterPro" id="IPR027417">
    <property type="entry name" value="P-loop_NTPase"/>
</dbReference>
<protein>
    <recommendedName>
        <fullName evidence="6">TIR domain-containing protein</fullName>
    </recommendedName>
</protein>
<dbReference type="PRINTS" id="PR00364">
    <property type="entry name" value="DISEASERSIST"/>
</dbReference>
<gene>
    <name evidence="7" type="ORF">NC653_019695</name>
</gene>
<dbReference type="InterPro" id="IPR036390">
    <property type="entry name" value="WH_DNA-bd_sf"/>
</dbReference>
<comment type="caution">
    <text evidence="7">The sequence shown here is derived from an EMBL/GenBank/DDBJ whole genome shotgun (WGS) entry which is preliminary data.</text>
</comment>
<dbReference type="SUPFAM" id="SSF46785">
    <property type="entry name" value="Winged helix' DNA-binding domain"/>
    <property type="match status" value="1"/>
</dbReference>
<dbReference type="SMART" id="SM00382">
    <property type="entry name" value="AAA"/>
    <property type="match status" value="1"/>
</dbReference>
<dbReference type="Pfam" id="PF00931">
    <property type="entry name" value="NB-ARC"/>
    <property type="match status" value="1"/>
</dbReference>
<dbReference type="PANTHER" id="PTHR11017:SF271">
    <property type="entry name" value="DISEASE RESISTANCE PROTEIN (TIR-NBS-LRR CLASS) FAMILY"/>
    <property type="match status" value="1"/>
</dbReference>
<dbReference type="Gene3D" id="3.40.50.300">
    <property type="entry name" value="P-loop containing nucleotide triphosphate hydrolases"/>
    <property type="match status" value="1"/>
</dbReference>
<accession>A0AAD6QJJ3</accession>
<dbReference type="GO" id="GO:0006952">
    <property type="term" value="P:defense response"/>
    <property type="evidence" value="ECO:0007669"/>
    <property type="project" value="UniProtKB-KW"/>
</dbReference>
<feature type="region of interest" description="Disordered" evidence="5">
    <location>
        <begin position="1303"/>
        <end position="1325"/>
    </location>
</feature>
<organism evidence="7 8">
    <name type="scientific">Populus alba x Populus x berolinensis</name>
    <dbReference type="NCBI Taxonomy" id="444605"/>
    <lineage>
        <taxon>Eukaryota</taxon>
        <taxon>Viridiplantae</taxon>
        <taxon>Streptophyta</taxon>
        <taxon>Embryophyta</taxon>
        <taxon>Tracheophyta</taxon>
        <taxon>Spermatophyta</taxon>
        <taxon>Magnoliopsida</taxon>
        <taxon>eudicotyledons</taxon>
        <taxon>Gunneridae</taxon>
        <taxon>Pentapetalae</taxon>
        <taxon>rosids</taxon>
        <taxon>fabids</taxon>
        <taxon>Malpighiales</taxon>
        <taxon>Salicaceae</taxon>
        <taxon>Saliceae</taxon>
        <taxon>Populus</taxon>
    </lineage>
</organism>
<evidence type="ECO:0000313" key="8">
    <source>
        <dbReference type="Proteomes" id="UP001164929"/>
    </source>
</evidence>
<keyword evidence="4" id="KW-0520">NAD</keyword>
<dbReference type="Gene3D" id="1.10.8.430">
    <property type="entry name" value="Helical domain of apoptotic protease-activating factors"/>
    <property type="match status" value="1"/>
</dbReference>
<dbReference type="Pfam" id="PF23282">
    <property type="entry name" value="WHD_ROQ1"/>
    <property type="match status" value="1"/>
</dbReference>
<feature type="domain" description="TIR" evidence="6">
    <location>
        <begin position="42"/>
        <end position="209"/>
    </location>
</feature>
<dbReference type="Pfam" id="PF01582">
    <property type="entry name" value="TIR"/>
    <property type="match status" value="1"/>
</dbReference>
<dbReference type="SUPFAM" id="SSF52540">
    <property type="entry name" value="P-loop containing nucleoside triphosphate hydrolases"/>
    <property type="match status" value="1"/>
</dbReference>
<dbReference type="PROSITE" id="PS50104">
    <property type="entry name" value="TIR"/>
    <property type="match status" value="1"/>
</dbReference>
<dbReference type="GO" id="GO:0007165">
    <property type="term" value="P:signal transduction"/>
    <property type="evidence" value="ECO:0007669"/>
    <property type="project" value="InterPro"/>
</dbReference>
<dbReference type="InterPro" id="IPR042197">
    <property type="entry name" value="Apaf_helical"/>
</dbReference>
<proteinExistence type="predicted"/>
<keyword evidence="1" id="KW-0433">Leucine-rich repeat</keyword>
<dbReference type="InterPro" id="IPR058192">
    <property type="entry name" value="WHD_ROQ1-like"/>
</dbReference>
<dbReference type="InterPro" id="IPR000157">
    <property type="entry name" value="TIR_dom"/>
</dbReference>
<sequence>MPTEKRKQSKDEETDSSSRKRRKADLITAMTEPDSSRSRPQGAYDVFLSFSGEDTRKTFTDHLYTALVQAGIHTFRDDDELPRGAEISDHLLKAIRESKISIVVFSKGYASSRWCLNELIEILKCRKRKTGQIALPIFYDIDPSDVRKQTGSFAEAFVKHEDRSNEKVKEWREALEEAGNLSGWNLKDMANGHEAKFIQEIINDVLTKLDPKYLHVPKHLVGIDSLSHNIFHFLSTATNDVRIVGIHGMPGIGKTTLAKVVFNQLCYDCGYGFEGSSFLLNVKESESKDMVLLQQQLLHDILRQNTEKISNVDRGKVLIKERLCRKRVLLVVDDVDHLDQLNALMGERSWFGPGSRVIITTRDEHLLLEANQRYQVQELDPYESLQLFCQHAFRDAKPAKDYVKISNDVIEYCGGLPLALEVLGSSLFGKNQARWESVISRLRKFPNCEIQKKLRISLDTLDEPTLKNTFLDIACFLIGRKKEYIAKVLEGRYGYNPEDDLGTLIERSLIKVNHSGILIERSLIKVDYSGTISMHDLLREMGREIVKEESLENPAQRSRIWSQEDAWNVLKMQMGTEVVKGLTLDVRRSEDKSLSTGSFTKMKNLKLLQINGVDLTGSFEQLSKVLTWICWLECPLGFLPSDFTLDYVVFIDMKYSNIKELWKKKKILNNLKIIDLSYSKNLVKTPNLHSSSLEKLLLEGCSSLIEVHQSIRHSKSLVCLNISGCSQLTEVPECMGDIESFTELLADGINNEQFLSSVGHLRCVRKLSLRGHWKGDRKLPYRPSPKCSWISAFLPTPTSTIWRVLGKLKLVNCGFSKRATNSVDFGGFSSLEELDLSRNEFFSLPSGIGILSQLRLLTVKECGNLVSIPELPSNLERLDAFGCKSMQWVRLPIQGKKNIRMSLFGCADLVEIQGMEGLSNHGWIISYVTKSKLSNNYKKSVVEALCYGGYGYQILFNCCYTFNHRDKFSMIPNWFSYRGKGTSLSFHVPPVFQGLVVGVACQCLIGLFGAAKLCIQNKSNGIQLFEAYMCDSAASNLMTYISKSEMAMEEYCEDEELELCLGLYMGEDAEVFECGIHVIVEKTDSFEGSEWDHESEVGRDGGIPAPPHLSQYALYNFFEIDDKQGLSNLLKNTKDWLFQRIFDYHFREYFILSFQNGSATIGEGCSLSFDLPPDFEGLVIWAVCSGCGGYQEYKAIIKNKSNGIQLFEATHARPYFRSRWVRVISKPEMAMEKRCGDAGLELHVILRSENSEVVRCGIHVIDPFGRSIYAQYLALDHDLYNCETSFEGSEGDHDIDYYETSFEGSGSSDHEIDNQQSEVESDRTIPSPPYHLLHHPCHGSMRFSTRQQWRAFLIRAFTLWNIRAMQKFSADDLN</sequence>
<dbReference type="InterPro" id="IPR032675">
    <property type="entry name" value="LRR_dom_sf"/>
</dbReference>
<name>A0AAD6QJJ3_9ROSI</name>
<dbReference type="InterPro" id="IPR044974">
    <property type="entry name" value="Disease_R_plants"/>
</dbReference>
<dbReference type="InterPro" id="IPR035897">
    <property type="entry name" value="Toll_tir_struct_dom_sf"/>
</dbReference>
<dbReference type="SMART" id="SM00255">
    <property type="entry name" value="TIR"/>
    <property type="match status" value="1"/>
</dbReference>
<evidence type="ECO:0000256" key="5">
    <source>
        <dbReference type="SAM" id="MobiDB-lite"/>
    </source>
</evidence>
<dbReference type="SUPFAM" id="SSF52200">
    <property type="entry name" value="Toll/Interleukin receptor TIR domain"/>
    <property type="match status" value="1"/>
</dbReference>
<evidence type="ECO:0000256" key="1">
    <source>
        <dbReference type="ARBA" id="ARBA00022614"/>
    </source>
</evidence>
<dbReference type="Gene3D" id="3.80.10.10">
    <property type="entry name" value="Ribonuclease Inhibitor"/>
    <property type="match status" value="2"/>
</dbReference>
<dbReference type="SUPFAM" id="SSF52058">
    <property type="entry name" value="L domain-like"/>
    <property type="match status" value="1"/>
</dbReference>
<dbReference type="PANTHER" id="PTHR11017">
    <property type="entry name" value="LEUCINE-RICH REPEAT-CONTAINING PROTEIN"/>
    <property type="match status" value="1"/>
</dbReference>
<evidence type="ECO:0000259" key="6">
    <source>
        <dbReference type="PROSITE" id="PS50104"/>
    </source>
</evidence>
<keyword evidence="2" id="KW-0677">Repeat</keyword>
<feature type="compositionally biased region" description="Basic and acidic residues" evidence="5">
    <location>
        <begin position="1"/>
        <end position="11"/>
    </location>
</feature>
<evidence type="ECO:0000256" key="3">
    <source>
        <dbReference type="ARBA" id="ARBA00022821"/>
    </source>
</evidence>
<evidence type="ECO:0000256" key="4">
    <source>
        <dbReference type="ARBA" id="ARBA00023027"/>
    </source>
</evidence>